<dbReference type="CDD" id="cd09279">
    <property type="entry name" value="RNase_HI_like"/>
    <property type="match status" value="1"/>
</dbReference>
<dbReference type="EMBL" id="OIVN01001295">
    <property type="protein sequence ID" value="SPC92277.1"/>
    <property type="molecule type" value="Genomic_DNA"/>
</dbReference>
<evidence type="ECO:0000313" key="6">
    <source>
        <dbReference type="EMBL" id="SPC92277.1"/>
    </source>
</evidence>
<feature type="compositionally biased region" description="Basic and acidic residues" evidence="1">
    <location>
        <begin position="35"/>
        <end position="47"/>
    </location>
</feature>
<dbReference type="Pfam" id="PF00078">
    <property type="entry name" value="RVT_1"/>
    <property type="match status" value="1"/>
</dbReference>
<dbReference type="Gene3D" id="1.10.340.70">
    <property type="match status" value="1"/>
</dbReference>
<feature type="domain" description="Reverse transcriptase" evidence="2">
    <location>
        <begin position="533"/>
        <end position="688"/>
    </location>
</feature>
<dbReference type="InterPro" id="IPR012337">
    <property type="entry name" value="RNaseH-like_sf"/>
</dbReference>
<evidence type="ECO:0000259" key="5">
    <source>
        <dbReference type="Pfam" id="PF17921"/>
    </source>
</evidence>
<dbReference type="Pfam" id="PF03732">
    <property type="entry name" value="Retrotrans_gag"/>
    <property type="match status" value="1"/>
</dbReference>
<dbReference type="SUPFAM" id="SSF53098">
    <property type="entry name" value="Ribonuclease H-like"/>
    <property type="match status" value="1"/>
</dbReference>
<sequence>MCKLAVINRDQEGKGREATLGRAKALIVVPNDQGKTTEPRKVPDEAGQRGGRKRYPLIAPLNLITYNGKTDPVAHLSHYRRSMALHNGNDILMCRIFPSSLGDVALRWFDRLEHGSIHSWTKLSEAFTTRFITNTRKPKEVDSLMALAMRSGESLKSYSARYWETYNEIDWCGEDVAISQFRFGLPVGSKLRQSLAKKPPLNMSNLMSRIEQHVRVEEDGLQPQKQSDDNVVAQKKSVQPETSRAQRKPKQPDPVTRESFQAINTTFKEPIFRILPQIKNKPYFVWPAKMGGDSASRESRPFCAYHRERGHLTENCRNYKALLEELVRDGHLHQFVNNAKHQQQREHIPKPKAPIGTIDVIHNHARVDNLRAKTRTAAHVRNRFFPNGILGAELIFSIQCDLGKTLATQDEDRPIYIAPETQIPTPEGIMESQEREENEGLAPQKKCAEKLKKHHILDSDQEKYFLLGASLSQELRDGLTALLLEYTDVFAWNPYEAPGVDPAFACHSLNVDPLIRPVVQKGRRISPLHQEANGKWRVCIDFTDLNKACPKDPFPLPKIDQLVDATSGHQRMSFLDAFQGYHQIAMNPVDQEKTAFITPRGIFCYKVMPFGLKNARATYQRMITKMFSSQLGKIVEVYIDDMVVKSVLVEDHLKDLQAVFNTLRRHHLKLNASKCAFGVGSGKFLGFMVTQRGIEANPDQISAILDLKPPRTVREVQKLTGMAAALNRFISRSAEKCRPFFDLIKKGKNFHWGDQSDQAFERLKAYLAAAPLLSTPKPVYYTSKTLDGAESRYLPLEKLAFALVVLRSADFSGWISKWGAQLGAYDINYRPRTSIKGQVLADFIAEFTPAEMGPMWMMELAVRLGFPTSNNVAEYEALLYGLRSAITLQADALHVYCDSQLAVNQISGDYAAKDEKMKTYLEEAKKLLGKFKHVQIEHISRDLNGHAGALASLASAIAPELRRIIFVGTQSLPSVGGEVINEVCSVDQSISWMSPILAYLRDDTLPVDRKEADRIRRVAPQVCGGHTGGRSLAHRAIGQGYWWPYMQKDAAQYVKKCDKCQRFAPSIHQPAASLNPIATGRSRNSVNNMASETIFLPLFTSRRTDKRNPPNKTLLDGIKKRLEKAKGRWVEELPSILWTYRTTCRCSTGETPFSLTYGVEAVIPLEIGLPTIRTEYYNPVTNETSLAIDLDLAEEKRDSALIHLAAYQERAAKNV</sequence>
<dbReference type="SUPFAM" id="SSF56672">
    <property type="entry name" value="DNA/RNA polymerases"/>
    <property type="match status" value="1"/>
</dbReference>
<dbReference type="InterPro" id="IPR036397">
    <property type="entry name" value="RNaseH_sf"/>
</dbReference>
<name>A0A2N9FNF0_FAGSY</name>
<gene>
    <name evidence="6" type="ORF">FSB_LOCUS20159</name>
</gene>
<dbReference type="InterPro" id="IPR043502">
    <property type="entry name" value="DNA/RNA_pol_sf"/>
</dbReference>
<dbReference type="Gene3D" id="3.30.70.270">
    <property type="match status" value="2"/>
</dbReference>
<dbReference type="Gene3D" id="3.30.420.10">
    <property type="entry name" value="Ribonuclease H-like superfamily/Ribonuclease H"/>
    <property type="match status" value="2"/>
</dbReference>
<organism evidence="6">
    <name type="scientific">Fagus sylvatica</name>
    <name type="common">Beechnut</name>
    <dbReference type="NCBI Taxonomy" id="28930"/>
    <lineage>
        <taxon>Eukaryota</taxon>
        <taxon>Viridiplantae</taxon>
        <taxon>Streptophyta</taxon>
        <taxon>Embryophyta</taxon>
        <taxon>Tracheophyta</taxon>
        <taxon>Spermatophyta</taxon>
        <taxon>Magnoliopsida</taxon>
        <taxon>eudicotyledons</taxon>
        <taxon>Gunneridae</taxon>
        <taxon>Pentapetalae</taxon>
        <taxon>rosids</taxon>
        <taxon>fabids</taxon>
        <taxon>Fagales</taxon>
        <taxon>Fagaceae</taxon>
        <taxon>Fagus</taxon>
    </lineage>
</organism>
<dbReference type="InterPro" id="IPR041588">
    <property type="entry name" value="Integrase_H2C2"/>
</dbReference>
<reference evidence="6" key="1">
    <citation type="submission" date="2018-02" db="EMBL/GenBank/DDBJ databases">
        <authorList>
            <person name="Cohen D.B."/>
            <person name="Kent A.D."/>
        </authorList>
    </citation>
    <scope>NUCLEOTIDE SEQUENCE</scope>
</reference>
<evidence type="ECO:0000256" key="1">
    <source>
        <dbReference type="SAM" id="MobiDB-lite"/>
    </source>
</evidence>
<evidence type="ECO:0000259" key="3">
    <source>
        <dbReference type="Pfam" id="PF03732"/>
    </source>
</evidence>
<feature type="region of interest" description="Disordered" evidence="1">
    <location>
        <begin position="31"/>
        <end position="52"/>
    </location>
</feature>
<evidence type="ECO:0000259" key="4">
    <source>
        <dbReference type="Pfam" id="PF13456"/>
    </source>
</evidence>
<dbReference type="AlphaFoldDB" id="A0A2N9FNF0"/>
<dbReference type="InterPro" id="IPR002156">
    <property type="entry name" value="RNaseH_domain"/>
</dbReference>
<dbReference type="PANTHER" id="PTHR48475:SF2">
    <property type="entry name" value="RIBONUCLEASE H"/>
    <property type="match status" value="1"/>
</dbReference>
<feature type="domain" description="RNase H type-1" evidence="4">
    <location>
        <begin position="868"/>
        <end position="953"/>
    </location>
</feature>
<dbReference type="GO" id="GO:0004523">
    <property type="term" value="F:RNA-DNA hybrid ribonuclease activity"/>
    <property type="evidence" value="ECO:0007669"/>
    <property type="project" value="InterPro"/>
</dbReference>
<dbReference type="PANTHER" id="PTHR48475">
    <property type="entry name" value="RIBONUCLEASE H"/>
    <property type="match status" value="1"/>
</dbReference>
<dbReference type="InterPro" id="IPR000477">
    <property type="entry name" value="RT_dom"/>
</dbReference>
<dbReference type="GO" id="GO:0003676">
    <property type="term" value="F:nucleic acid binding"/>
    <property type="evidence" value="ECO:0007669"/>
    <property type="project" value="InterPro"/>
</dbReference>
<evidence type="ECO:0000259" key="2">
    <source>
        <dbReference type="Pfam" id="PF00078"/>
    </source>
</evidence>
<feature type="region of interest" description="Disordered" evidence="1">
    <location>
        <begin position="219"/>
        <end position="259"/>
    </location>
</feature>
<protein>
    <submittedName>
        <fullName evidence="6">Uncharacterized protein</fullName>
    </submittedName>
</protein>
<proteinExistence type="predicted"/>
<dbReference type="Pfam" id="PF13456">
    <property type="entry name" value="RVT_3"/>
    <property type="match status" value="1"/>
</dbReference>
<accession>A0A2N9FNF0</accession>
<feature type="domain" description="Integrase zinc-binding" evidence="5">
    <location>
        <begin position="1025"/>
        <end position="1065"/>
    </location>
</feature>
<dbReference type="InterPro" id="IPR043128">
    <property type="entry name" value="Rev_trsase/Diguanyl_cyclase"/>
</dbReference>
<dbReference type="Pfam" id="PF17921">
    <property type="entry name" value="Integrase_H2C2"/>
    <property type="match status" value="1"/>
</dbReference>
<dbReference type="Gene3D" id="3.10.10.10">
    <property type="entry name" value="HIV Type 1 Reverse Transcriptase, subunit A, domain 1"/>
    <property type="match status" value="1"/>
</dbReference>
<dbReference type="CDD" id="cd01647">
    <property type="entry name" value="RT_LTR"/>
    <property type="match status" value="1"/>
</dbReference>
<dbReference type="InterPro" id="IPR005162">
    <property type="entry name" value="Retrotrans_gag_dom"/>
</dbReference>
<feature type="domain" description="Retrotransposon gag" evidence="3">
    <location>
        <begin position="95"/>
        <end position="185"/>
    </location>
</feature>